<protein>
    <submittedName>
        <fullName evidence="1">Uncharacterized protein</fullName>
    </submittedName>
</protein>
<evidence type="ECO:0000313" key="1">
    <source>
        <dbReference type="EMBL" id="GJT17885.1"/>
    </source>
</evidence>
<name>A0ABQ5BSS2_9ASTR</name>
<dbReference type="EMBL" id="BQNB010013595">
    <property type="protein sequence ID" value="GJT17885.1"/>
    <property type="molecule type" value="Genomic_DNA"/>
</dbReference>
<sequence>MDSQTTQTIKLPILQPVIPLQVFEEKDKEGSVEGTKHLWMAFTLIEHQLKFNLYKMLSMMKAIENSFGCVMALAMIGVTKQKKVQPILLSWLILQQVLLQTLRLGYNVVPLSYTGNFMPPKSDLVYPSLDDFVEVNESVVEKPTVETNEPKTARKENGAPIIEDWVSESEKDDVPKAKSSFLVSVKGNKGEMLLRPQLVGFGKTMAIIADLRIME</sequence>
<keyword evidence="2" id="KW-1185">Reference proteome</keyword>
<comment type="caution">
    <text evidence="1">The sequence shown here is derived from an EMBL/GenBank/DDBJ whole genome shotgun (WGS) entry which is preliminary data.</text>
</comment>
<dbReference type="Proteomes" id="UP001151760">
    <property type="component" value="Unassembled WGS sequence"/>
</dbReference>
<gene>
    <name evidence="1" type="ORF">Tco_0876591</name>
</gene>
<reference evidence="1" key="2">
    <citation type="submission" date="2022-01" db="EMBL/GenBank/DDBJ databases">
        <authorList>
            <person name="Yamashiro T."/>
            <person name="Shiraishi A."/>
            <person name="Satake H."/>
            <person name="Nakayama K."/>
        </authorList>
    </citation>
    <scope>NUCLEOTIDE SEQUENCE</scope>
</reference>
<proteinExistence type="predicted"/>
<reference evidence="1" key="1">
    <citation type="journal article" date="2022" name="Int. J. Mol. Sci.">
        <title>Draft Genome of Tanacetum Coccineum: Genomic Comparison of Closely Related Tanacetum-Family Plants.</title>
        <authorList>
            <person name="Yamashiro T."/>
            <person name="Shiraishi A."/>
            <person name="Nakayama K."/>
            <person name="Satake H."/>
        </authorList>
    </citation>
    <scope>NUCLEOTIDE SEQUENCE</scope>
</reference>
<organism evidence="1 2">
    <name type="scientific">Tanacetum coccineum</name>
    <dbReference type="NCBI Taxonomy" id="301880"/>
    <lineage>
        <taxon>Eukaryota</taxon>
        <taxon>Viridiplantae</taxon>
        <taxon>Streptophyta</taxon>
        <taxon>Embryophyta</taxon>
        <taxon>Tracheophyta</taxon>
        <taxon>Spermatophyta</taxon>
        <taxon>Magnoliopsida</taxon>
        <taxon>eudicotyledons</taxon>
        <taxon>Gunneridae</taxon>
        <taxon>Pentapetalae</taxon>
        <taxon>asterids</taxon>
        <taxon>campanulids</taxon>
        <taxon>Asterales</taxon>
        <taxon>Asteraceae</taxon>
        <taxon>Asteroideae</taxon>
        <taxon>Anthemideae</taxon>
        <taxon>Anthemidinae</taxon>
        <taxon>Tanacetum</taxon>
    </lineage>
</organism>
<accession>A0ABQ5BSS2</accession>
<evidence type="ECO:0000313" key="2">
    <source>
        <dbReference type="Proteomes" id="UP001151760"/>
    </source>
</evidence>